<feature type="region of interest" description="Disordered" evidence="1">
    <location>
        <begin position="55"/>
        <end position="89"/>
    </location>
</feature>
<proteinExistence type="predicted"/>
<dbReference type="AlphaFoldDB" id="Q4SLK4"/>
<protein>
    <submittedName>
        <fullName evidence="2">(spotted green pufferfish) hypothetical protein</fullName>
    </submittedName>
</protein>
<dbReference type="KEGG" id="tng:GSTEN00016201G001"/>
<evidence type="ECO:0000256" key="1">
    <source>
        <dbReference type="SAM" id="MobiDB-lite"/>
    </source>
</evidence>
<gene>
    <name evidence="2" type="ORF">GSTENG00016201001</name>
</gene>
<dbReference type="EMBL" id="CAAE01014556">
    <property type="protein sequence ID" value="CAF98478.1"/>
    <property type="molecule type" value="Genomic_DNA"/>
</dbReference>
<comment type="caution">
    <text evidence="2">The sequence shown here is derived from an EMBL/GenBank/DDBJ whole genome shotgun (WGS) entry which is preliminary data.</text>
</comment>
<name>Q4SLK4_TETNG</name>
<reference evidence="2" key="1">
    <citation type="journal article" date="2004" name="Nature">
        <title>Genome duplication in the teleost fish Tetraodon nigroviridis reveals the early vertebrate proto-karyotype.</title>
        <authorList>
            <person name="Jaillon O."/>
            <person name="Aury J.-M."/>
            <person name="Brunet F."/>
            <person name="Petit J.-L."/>
            <person name="Stange-Thomann N."/>
            <person name="Mauceli E."/>
            <person name="Bouneau L."/>
            <person name="Fischer C."/>
            <person name="Ozouf-Costaz C."/>
            <person name="Bernot A."/>
            <person name="Nicaud S."/>
            <person name="Jaffe D."/>
            <person name="Fisher S."/>
            <person name="Lutfalla G."/>
            <person name="Dossat C."/>
            <person name="Segurens B."/>
            <person name="Dasilva C."/>
            <person name="Salanoubat M."/>
            <person name="Levy M."/>
            <person name="Boudet N."/>
            <person name="Castellano S."/>
            <person name="Anthouard V."/>
            <person name="Jubin C."/>
            <person name="Castelli V."/>
            <person name="Katinka M."/>
            <person name="Vacherie B."/>
            <person name="Biemont C."/>
            <person name="Skalli Z."/>
            <person name="Cattolico L."/>
            <person name="Poulain J."/>
            <person name="De Berardinis V."/>
            <person name="Cruaud C."/>
            <person name="Duprat S."/>
            <person name="Brottier P."/>
            <person name="Coutanceau J.-P."/>
            <person name="Gouzy J."/>
            <person name="Parra G."/>
            <person name="Lardier G."/>
            <person name="Chapple C."/>
            <person name="McKernan K.J."/>
            <person name="McEwan P."/>
            <person name="Bosak S."/>
            <person name="Kellis M."/>
            <person name="Volff J.-N."/>
            <person name="Guigo R."/>
            <person name="Zody M.C."/>
            <person name="Mesirov J."/>
            <person name="Lindblad-Toh K."/>
            <person name="Birren B."/>
            <person name="Nusbaum C."/>
            <person name="Kahn D."/>
            <person name="Robinson-Rechavi M."/>
            <person name="Laudet V."/>
            <person name="Schachter V."/>
            <person name="Quetier F."/>
            <person name="Saurin W."/>
            <person name="Scarpelli C."/>
            <person name="Wincker P."/>
            <person name="Lander E.S."/>
            <person name="Weissenbach J."/>
            <person name="Roest Crollius H."/>
        </authorList>
    </citation>
    <scope>NUCLEOTIDE SEQUENCE [LARGE SCALE GENOMIC DNA]</scope>
</reference>
<evidence type="ECO:0000313" key="2">
    <source>
        <dbReference type="EMBL" id="CAF98478.1"/>
    </source>
</evidence>
<feature type="region of interest" description="Disordered" evidence="1">
    <location>
        <begin position="1"/>
        <end position="21"/>
    </location>
</feature>
<sequence length="118" mass="12499">MGCEVGEEKLEEPRHSLQTARPSCSLAFPGSSFVMTVPSRLSLLALRGRDVISSAPPVMKSAPAASGPAETASSTQSRPVSDNAGRNLKLETVKSRSSYDFFESVLSPGQTIHHLTGL</sequence>
<feature type="compositionally biased region" description="Basic and acidic residues" evidence="1">
    <location>
        <begin position="1"/>
        <end position="15"/>
    </location>
</feature>
<organism evidence="2">
    <name type="scientific">Tetraodon nigroviridis</name>
    <name type="common">Spotted green pufferfish</name>
    <name type="synonym">Chelonodon nigroviridis</name>
    <dbReference type="NCBI Taxonomy" id="99883"/>
    <lineage>
        <taxon>Eukaryota</taxon>
        <taxon>Metazoa</taxon>
        <taxon>Chordata</taxon>
        <taxon>Craniata</taxon>
        <taxon>Vertebrata</taxon>
        <taxon>Euteleostomi</taxon>
        <taxon>Actinopterygii</taxon>
        <taxon>Neopterygii</taxon>
        <taxon>Teleostei</taxon>
        <taxon>Neoteleostei</taxon>
        <taxon>Acanthomorphata</taxon>
        <taxon>Eupercaria</taxon>
        <taxon>Tetraodontiformes</taxon>
        <taxon>Tetradontoidea</taxon>
        <taxon>Tetraodontidae</taxon>
        <taxon>Tetraodon</taxon>
    </lineage>
</organism>
<feature type="compositionally biased region" description="Polar residues" evidence="1">
    <location>
        <begin position="71"/>
        <end position="80"/>
    </location>
</feature>
<accession>Q4SLK4</accession>
<reference evidence="2" key="2">
    <citation type="submission" date="2004-02" db="EMBL/GenBank/DDBJ databases">
        <authorList>
            <consortium name="Genoscope"/>
            <consortium name="Whitehead Institute Centre for Genome Research"/>
        </authorList>
    </citation>
    <scope>NUCLEOTIDE SEQUENCE</scope>
</reference>